<keyword evidence="3 5" id="KW-0687">Ribonucleoprotein</keyword>
<dbReference type="SUPFAM" id="SSF46785">
    <property type="entry name" value="Winged helix' DNA-binding domain"/>
    <property type="match status" value="1"/>
</dbReference>
<evidence type="ECO:0000313" key="6">
    <source>
        <dbReference type="EMBL" id="MBP2201752.1"/>
    </source>
</evidence>
<evidence type="ECO:0000313" key="7">
    <source>
        <dbReference type="Proteomes" id="UP000740329"/>
    </source>
</evidence>
<comment type="subunit">
    <text evidence="5">Part of the 30S ribosomal subunit.</text>
</comment>
<evidence type="ECO:0000256" key="5">
    <source>
        <dbReference type="HAMAP-Rule" id="MF_01474"/>
    </source>
</evidence>
<protein>
    <recommendedName>
        <fullName evidence="4 5">Small ribosomal subunit protein eS19</fullName>
    </recommendedName>
</protein>
<dbReference type="GO" id="GO:0006412">
    <property type="term" value="P:translation"/>
    <property type="evidence" value="ECO:0007669"/>
    <property type="project" value="UniProtKB-UniRule"/>
</dbReference>
<dbReference type="GO" id="GO:0000028">
    <property type="term" value="P:ribosomal small subunit assembly"/>
    <property type="evidence" value="ECO:0007669"/>
    <property type="project" value="TreeGrafter"/>
</dbReference>
<evidence type="ECO:0000256" key="1">
    <source>
        <dbReference type="ARBA" id="ARBA00010014"/>
    </source>
</evidence>
<dbReference type="AlphaFoldDB" id="A0A8J7REG7"/>
<evidence type="ECO:0000256" key="4">
    <source>
        <dbReference type="ARBA" id="ARBA00035143"/>
    </source>
</evidence>
<dbReference type="Pfam" id="PF01090">
    <property type="entry name" value="Ribosomal_S19e"/>
    <property type="match status" value="1"/>
</dbReference>
<dbReference type="PROSITE" id="PS00628">
    <property type="entry name" value="RIBOSOMAL_S19E"/>
    <property type="match status" value="1"/>
</dbReference>
<dbReference type="NCBIfam" id="NF006811">
    <property type="entry name" value="PRK09333.1"/>
    <property type="match status" value="1"/>
</dbReference>
<evidence type="ECO:0000256" key="3">
    <source>
        <dbReference type="ARBA" id="ARBA00023274"/>
    </source>
</evidence>
<comment type="caution">
    <text evidence="6">The sequence shown here is derived from an EMBL/GenBank/DDBJ whole genome shotgun (WGS) entry which is preliminary data.</text>
</comment>
<comment type="similarity">
    <text evidence="1 5">Belongs to the eukaryotic ribosomal protein eS19 family.</text>
</comment>
<dbReference type="GO" id="GO:0003723">
    <property type="term" value="F:RNA binding"/>
    <property type="evidence" value="ECO:0007669"/>
    <property type="project" value="TreeGrafter"/>
</dbReference>
<dbReference type="Proteomes" id="UP000740329">
    <property type="component" value="Unassembled WGS sequence"/>
</dbReference>
<comment type="function">
    <text evidence="5">May be involved in maturation of the 30S ribosomal subunit.</text>
</comment>
<dbReference type="Gene3D" id="1.10.10.10">
    <property type="entry name" value="Winged helix-like DNA-binding domain superfamily/Winged helix DNA-binding domain"/>
    <property type="match status" value="1"/>
</dbReference>
<dbReference type="PANTHER" id="PTHR11710">
    <property type="entry name" value="40S RIBOSOMAL PROTEIN S19"/>
    <property type="match status" value="1"/>
</dbReference>
<evidence type="ECO:0000256" key="2">
    <source>
        <dbReference type="ARBA" id="ARBA00022980"/>
    </source>
</evidence>
<dbReference type="FunFam" id="1.10.10.10:FF:000449">
    <property type="entry name" value="30S ribosomal protein S19e"/>
    <property type="match status" value="1"/>
</dbReference>
<gene>
    <name evidence="5" type="primary">rps19e</name>
    <name evidence="6" type="ORF">J3E07_001177</name>
</gene>
<reference evidence="6" key="1">
    <citation type="submission" date="2021-03" db="EMBL/GenBank/DDBJ databases">
        <title>Genomic Encyclopedia of Type Strains, Phase IV (KMG-V): Genome sequencing to study the core and pangenomes of soil and plant-associated prokaryotes.</title>
        <authorList>
            <person name="Whitman W."/>
        </authorList>
    </citation>
    <scope>NUCLEOTIDE SEQUENCE</scope>
    <source>
        <strain evidence="6">C4</strain>
    </source>
</reference>
<dbReference type="InterPro" id="IPR036388">
    <property type="entry name" value="WH-like_DNA-bd_sf"/>
</dbReference>
<dbReference type="InterPro" id="IPR018277">
    <property type="entry name" value="Ribosomal_eS19_CS"/>
</dbReference>
<dbReference type="OrthoDB" id="371836at2157"/>
<proteinExistence type="inferred from homology"/>
<dbReference type="InterPro" id="IPR036390">
    <property type="entry name" value="WH_DNA-bd_sf"/>
</dbReference>
<dbReference type="SMART" id="SM01413">
    <property type="entry name" value="Ribosomal_S19e"/>
    <property type="match status" value="1"/>
</dbReference>
<sequence length="141" mass="15716">MVTVYEVSPNELIEKLAEELKEMGVQEPEWALYVKTGAHKERRPDDSDWWFVRCASILRKVNMNGPVGVERLRSAYGGRKNRGCAPERFVKGSGNIIRKALQALEAKDLILKAENGGRIISPKGHALLDNVAKKVSDASNE</sequence>
<accession>A0A8J7REG7</accession>
<organism evidence="6 7">
    <name type="scientific">Methanococcus voltae</name>
    <dbReference type="NCBI Taxonomy" id="2188"/>
    <lineage>
        <taxon>Archaea</taxon>
        <taxon>Methanobacteriati</taxon>
        <taxon>Methanobacteriota</taxon>
        <taxon>Methanomada group</taxon>
        <taxon>Methanococci</taxon>
        <taxon>Methanococcales</taxon>
        <taxon>Methanococcaceae</taxon>
        <taxon>Methanococcus</taxon>
    </lineage>
</organism>
<dbReference type="InterPro" id="IPR001266">
    <property type="entry name" value="Ribosomal_eS19"/>
</dbReference>
<dbReference type="PANTHER" id="PTHR11710:SF0">
    <property type="entry name" value="40S RIBOSOMAL PROTEIN S19"/>
    <property type="match status" value="1"/>
</dbReference>
<dbReference type="InterPro" id="IPR027548">
    <property type="entry name" value="Ribosomal_eS19_archaeal"/>
</dbReference>
<dbReference type="EMBL" id="JAGGMV010000003">
    <property type="protein sequence ID" value="MBP2201752.1"/>
    <property type="molecule type" value="Genomic_DNA"/>
</dbReference>
<dbReference type="HAMAP" id="MF_01474">
    <property type="entry name" value="Ribosomal_eS19"/>
    <property type="match status" value="1"/>
</dbReference>
<dbReference type="GO" id="GO:0003735">
    <property type="term" value="F:structural constituent of ribosome"/>
    <property type="evidence" value="ECO:0007669"/>
    <property type="project" value="InterPro"/>
</dbReference>
<keyword evidence="2 5" id="KW-0689">Ribosomal protein</keyword>
<dbReference type="GO" id="GO:0022627">
    <property type="term" value="C:cytosolic small ribosomal subunit"/>
    <property type="evidence" value="ECO:0007669"/>
    <property type="project" value="TreeGrafter"/>
</dbReference>
<name>A0A8J7REG7_METVO</name>
<dbReference type="RefSeq" id="WP_209591231.1">
    <property type="nucleotide sequence ID" value="NZ_JAGGMU010000003.1"/>
</dbReference>